<accession>K6VFY3</accession>
<dbReference type="GeneID" id="14694591"/>
<dbReference type="SMART" id="SM01411">
    <property type="entry name" value="Ephrin_rec_like"/>
    <property type="match status" value="5"/>
</dbReference>
<dbReference type="Pfam" id="PF07699">
    <property type="entry name" value="Ephrin_rec_like"/>
    <property type="match status" value="2"/>
</dbReference>
<evidence type="ECO:0008006" key="8">
    <source>
        <dbReference type="Google" id="ProtNLM"/>
    </source>
</evidence>
<evidence type="ECO:0000256" key="1">
    <source>
        <dbReference type="SAM" id="MobiDB-lite"/>
    </source>
</evidence>
<dbReference type="VEuPathDB" id="PlasmoDB:PCYB_127820"/>
<feature type="compositionally biased region" description="Basic and acidic residues" evidence="1">
    <location>
        <begin position="2041"/>
        <end position="2056"/>
    </location>
</feature>
<feature type="transmembrane region" description="Helical" evidence="2">
    <location>
        <begin position="1598"/>
        <end position="1616"/>
    </location>
</feature>
<protein>
    <recommendedName>
        <fullName evidence="8">Tyrosine-protein kinase ephrin type A/B receptor-like domain-containing protein</fullName>
    </recommendedName>
</protein>
<evidence type="ECO:0000259" key="3">
    <source>
        <dbReference type="Pfam" id="PF07699"/>
    </source>
</evidence>
<evidence type="ECO:0000313" key="6">
    <source>
        <dbReference type="EMBL" id="GAB68217.1"/>
    </source>
</evidence>
<feature type="region of interest" description="Disordered" evidence="1">
    <location>
        <begin position="352"/>
        <end position="404"/>
    </location>
</feature>
<feature type="domain" description="DUF7631" evidence="5">
    <location>
        <begin position="897"/>
        <end position="945"/>
    </location>
</feature>
<dbReference type="OrthoDB" id="6515930at2759"/>
<dbReference type="Proteomes" id="UP000006319">
    <property type="component" value="Chromosome 12"/>
</dbReference>
<dbReference type="EMBL" id="DF157104">
    <property type="protein sequence ID" value="GAB68217.1"/>
    <property type="molecule type" value="Genomic_DNA"/>
</dbReference>
<dbReference type="InterPro" id="IPR056047">
    <property type="entry name" value="CRMPA-like_DUF7630"/>
</dbReference>
<evidence type="ECO:0000259" key="4">
    <source>
        <dbReference type="Pfam" id="PF24633"/>
    </source>
</evidence>
<sequence length="2226" mass="260274">MNCKCSEGYYELNGKCVLCLKNYYCPGNNQLISCHKNKMSPEGVTSADQCVCKENFIYNENNQSCTYCTSVGKVKGEVIYCSLCDPKYLDTNIFAIPNNHNYGLVDKIYNYDEDLLLQDKTLQYAYFDNNGRKNGRENDRENDHANFGTLNINRELVLGNNKDEPNRETFAIEVDMPKPTKCVFCESGYFMDIKKERCLPCSNKYCEGFAENQKGCPINSIVNGIMASSIFDCKCKIGYGSMNERRSALNNKLSCKLCPKNFFNHNLSEQFCLPCPQHTYTVSEGSTSILNCLPVEGYFLLMFKSIGIEYMRYKFDINSENRIYSYFQDSVKSFDDDVYKLFLDHKFEQLFNDEDNNPDKRGNQNNEAALPPEGQQNNEAALPPEGKQNNEAVLPPEGQNNAQNAQNAQDNKYNLKHLKNLGFLKRTSLFYIYTVLLKNIEEIYDWKSDKMLKVTCHVNLNLKSNPNFTVSYKPNLQSCIDSCKTNIYCTGVEFSRKKVEYTQVFLKNNQKIIVGYFKCKHYSFESIYDYTSSDVSNFLDENIENTVVSRTPLAYTNFILRNKKNTIFTCSIDRDRKFLLYKQYQVAGCFMGKFCPGNHTPYLISCPDNSKTVVTLARNVDKCLCLKGYSYVGIATLRCAVCDRGTYKNYIGNFKCENCPLTFSTVNIGSTSIHDCSCTPGNYLTFDTLQNFINSEKINYKNIIDQYFIVSKKKQTDVYYRTEIVKISLNNLNRIEVNEGTNQTLKREIAVCKPCSLDNHYCEGGFESDITFNNKRFQGQFHTLPKKCPKDLVIPKGIMQRSSINNCICIHGKFLRTSKDKKVECIPCPPNTFKENEYDNSCSGVCPHFSTTFIGSSYENQCFCKNNYYLVTTEDDNDDENNTTPTESSRLAKSGKRTKSCKPCPKGAVCNRGFNIDLFLHLLKDREYNNINILDHENPYPLYGHYAVYKEKHPISDWNPLEDNDELKYSYPYYNLLLFIQKNVESRNYFFFKKSQDLYLNMEFIESLKKKKENKKATNAVKEGEPHNFLFHQANAISFLNYEQKDRKTIKNSNEVIPNNHTNAIFTYLKKIVPTTLLAKLEPRPNPPLLQSNEMNYSFEEMFNKYIEEANELRKKNNKFERLPDIHVCTIPDRCLGTITNMCQEGSTGYQCNNCQKGYDMSHFKSKCHRCKNFFNEILLMIFLKMIYYVIIILIVSLNYNSCFNKLYISGILMKIWFNCSFTLVAYGFFSPSPNLFITKYWHIYKSVFLSHLKMFSYYLRVGCFVHSYNTDVHYNEIWYIQKYVNIFTPLFDAVSITLIMFVILHVYKFICKKKIQKFEYILSTIPELKVKYNLDCLTNDPDEKAFPKKGKKSKIYVSNKTKEDDQDSCNHSTVTHDLEKNGVSDKENVGEPINKSTLIDKNAPNAPNLTNKKHVQEFCEDDVLHNADGDNQNGECTMYELKYLKSDDKMYDIFLNETVEYIYNKKIFGPWRFMHKRNEKLGRRLLTFLHDTFPCYILLIALSSPYVLMEVIQLAFCKPIKYKSQESELYLSYLTTQKCTLSDNSFFTGILVVILALFFYVGILTLLITLYSKRNKYKLFDILLSNLLAGYKQGREIFEFIFILKNIILVLLITFNIHYEFYYVILVTVILTTFSILEIYSNPFDGRSFNILNISLCLGNALNIFVALTIWGSFYWNYEKFFFIPILIILFYHLYMLHKVIREIILSRHFIHTENFISIKTAVYGENNIKHNNYKLYYKVMNKIKFFLNKNQKKNISKQTPNNDGPNKINRISKENIKFEPIENIIKRYNINLNDNLSKAQGVNHNEEVEKKKKEMFCIKKNPLPVNIHNVALIWYDEQNEDLLFQMPFENKFCLDLNGDKAKNNKKKFFSFFPNYARDKRRKKNIKYFVSAIIEIIDKFLCASRIGSIYENWFDFSMRFAFVYISWIKKINKINVVLPQNMDQLKMNIDQYMFFPLFHKCELINQERTKFNVSANTPGDQPENSAPIEALEKKHSFENTEIKISRSYGSYNHMGSLKNRKHAHERNNHVMNDNYSDDATSDKDAPSKGKNETRKSKMFNESTFNMLISLFELYIAMKTLKTMDMQSFTKLYQLYNEKFIRFEKSLVFYINKLRDEIKLETEEIDNEIKTGDTAEKIRVKNYYFYKEELNKRKKLEQELMSKIECLQDCIEVNEKSQSLRNILKNSRTSKLSDGNVDEDIHYIFSVLQNEGTYKLDHSKTKEPKE</sequence>
<feature type="transmembrane region" description="Helical" evidence="2">
    <location>
        <begin position="1622"/>
        <end position="1641"/>
    </location>
</feature>
<feature type="domain" description="Tyrosine-protein kinase ephrin type A/B receptor-like" evidence="3">
    <location>
        <begin position="253"/>
        <end position="292"/>
    </location>
</feature>
<feature type="transmembrane region" description="Helical" evidence="2">
    <location>
        <begin position="1212"/>
        <end position="1230"/>
    </location>
</feature>
<dbReference type="PANTHER" id="PTHR46967">
    <property type="entry name" value="INSULIN-LIKE GROWTH FACTOR BINDING PROTEIN,N-TERMINAL"/>
    <property type="match status" value="1"/>
</dbReference>
<dbReference type="PANTHER" id="PTHR46967:SF1">
    <property type="entry name" value="KERATIN-ASSOCIATED PROTEIN 16-1-LIKE"/>
    <property type="match status" value="1"/>
</dbReference>
<dbReference type="Pfam" id="PF24634">
    <property type="entry name" value="DUF7631"/>
    <property type="match status" value="1"/>
</dbReference>
<feature type="domain" description="DUF7630" evidence="4">
    <location>
        <begin position="1128"/>
        <end position="1171"/>
    </location>
</feature>
<feature type="transmembrane region" description="Helical" evidence="2">
    <location>
        <begin position="1653"/>
        <end position="1676"/>
    </location>
</feature>
<dbReference type="RefSeq" id="XP_004224164.1">
    <property type="nucleotide sequence ID" value="XM_004224116.1"/>
</dbReference>
<organism evidence="6 7">
    <name type="scientific">Plasmodium cynomolgi (strain B)</name>
    <dbReference type="NCBI Taxonomy" id="1120755"/>
    <lineage>
        <taxon>Eukaryota</taxon>
        <taxon>Sar</taxon>
        <taxon>Alveolata</taxon>
        <taxon>Apicomplexa</taxon>
        <taxon>Aconoidasida</taxon>
        <taxon>Haemosporida</taxon>
        <taxon>Plasmodiidae</taxon>
        <taxon>Plasmodium</taxon>
        <taxon>Plasmodium (Plasmodium)</taxon>
    </lineage>
</organism>
<dbReference type="InterPro" id="IPR011641">
    <property type="entry name" value="Tyr-kin_ephrin_A/B_rcpt-like"/>
</dbReference>
<dbReference type="SUPFAM" id="SSF57184">
    <property type="entry name" value="Growth factor receptor domain"/>
    <property type="match status" value="2"/>
</dbReference>
<feature type="region of interest" description="Disordered" evidence="1">
    <location>
        <begin position="2031"/>
        <end position="2057"/>
    </location>
</feature>
<feature type="domain" description="Tyrosine-protein kinase ephrin type A/B receptor-like" evidence="3">
    <location>
        <begin position="631"/>
        <end position="676"/>
    </location>
</feature>
<dbReference type="Pfam" id="PF24633">
    <property type="entry name" value="DUF7630"/>
    <property type="match status" value="1"/>
</dbReference>
<proteinExistence type="predicted"/>
<reference evidence="6 7" key="1">
    <citation type="journal article" date="2012" name="Nat. Genet.">
        <title>Plasmodium cynomolgi genome sequences provide insight into Plasmodium vivax and the monkey malaria clade.</title>
        <authorList>
            <person name="Tachibana S."/>
            <person name="Sullivan S.A."/>
            <person name="Kawai S."/>
            <person name="Nakamura S."/>
            <person name="Kim H.R."/>
            <person name="Goto N."/>
            <person name="Arisue N."/>
            <person name="Palacpac N.M.Q."/>
            <person name="Honma H."/>
            <person name="Yagi M."/>
            <person name="Tougan T."/>
            <person name="Katakai Y."/>
            <person name="Kaneko O."/>
            <person name="Mita T."/>
            <person name="Kita K."/>
            <person name="Yasutomi Y."/>
            <person name="Sutton P.L."/>
            <person name="Shakhbatyan R."/>
            <person name="Horii T."/>
            <person name="Yasunaga T."/>
            <person name="Barnwell J.W."/>
            <person name="Escalante A.A."/>
            <person name="Carlton J.M."/>
            <person name="Tanabe K."/>
        </authorList>
    </citation>
    <scope>NUCLEOTIDE SEQUENCE [LARGE SCALE GENOMIC DNA]</scope>
    <source>
        <strain evidence="6 7">B</strain>
    </source>
</reference>
<gene>
    <name evidence="6" type="ORF">PCYB_127820</name>
</gene>
<feature type="transmembrane region" description="Helical" evidence="2">
    <location>
        <begin position="1682"/>
        <end position="1699"/>
    </location>
</feature>
<dbReference type="InterPro" id="IPR056048">
    <property type="entry name" value="CRMPA/B-like_DUF7631"/>
</dbReference>
<keyword evidence="2" id="KW-0812">Transmembrane</keyword>
<feature type="region of interest" description="Disordered" evidence="1">
    <location>
        <begin position="875"/>
        <end position="898"/>
    </location>
</feature>
<keyword evidence="2" id="KW-0472">Membrane</keyword>
<dbReference type="Gene3D" id="2.10.50.10">
    <property type="entry name" value="Tumor Necrosis Factor Receptor, subunit A, domain 2"/>
    <property type="match status" value="2"/>
</dbReference>
<feature type="transmembrane region" description="Helical" evidence="2">
    <location>
        <begin position="1486"/>
        <end position="1509"/>
    </location>
</feature>
<keyword evidence="2" id="KW-1133">Transmembrane helix</keyword>
<dbReference type="OMA" id="CICTIEN"/>
<dbReference type="KEGG" id="pcy:PCYB_127820"/>
<feature type="transmembrane region" description="Helical" evidence="2">
    <location>
        <begin position="1547"/>
        <end position="1572"/>
    </location>
</feature>
<keyword evidence="7" id="KW-1185">Reference proteome</keyword>
<evidence type="ECO:0000259" key="5">
    <source>
        <dbReference type="Pfam" id="PF24634"/>
    </source>
</evidence>
<dbReference type="PhylomeDB" id="K6VFY3"/>
<dbReference type="InterPro" id="IPR009030">
    <property type="entry name" value="Growth_fac_rcpt_cys_sf"/>
</dbReference>
<name>K6VFY3_PLACD</name>
<dbReference type="eggNOG" id="KOG1217">
    <property type="taxonomic scope" value="Eukaryota"/>
</dbReference>
<feature type="transmembrane region" description="Helical" evidence="2">
    <location>
        <begin position="1178"/>
        <end position="1200"/>
    </location>
</feature>
<evidence type="ECO:0000313" key="7">
    <source>
        <dbReference type="Proteomes" id="UP000006319"/>
    </source>
</evidence>
<feature type="transmembrane region" description="Helical" evidence="2">
    <location>
        <begin position="1287"/>
        <end position="1308"/>
    </location>
</feature>
<evidence type="ECO:0000256" key="2">
    <source>
        <dbReference type="SAM" id="Phobius"/>
    </source>
</evidence>